<accession>M0QKG6</accession>
<evidence type="ECO:0000313" key="4">
    <source>
        <dbReference type="Proteomes" id="UP000011666"/>
    </source>
</evidence>
<dbReference type="AlphaFoldDB" id="M0QKG6"/>
<dbReference type="PANTHER" id="PTHR21240:SF30">
    <property type="entry name" value="AMIDOHYDROLASE-RELATED DOMAIN-CONTAINING PROTEIN-RELATED"/>
    <property type="match status" value="1"/>
</dbReference>
<gene>
    <name evidence="3" type="ORF">GS4_20_01180</name>
</gene>
<dbReference type="InterPro" id="IPR032466">
    <property type="entry name" value="Metal_Hydrolase"/>
</dbReference>
<dbReference type="PANTHER" id="PTHR21240">
    <property type="entry name" value="2-AMINO-3-CARBOXYLMUCONATE-6-SEMIALDEHYDE DECARBOXYLASE"/>
    <property type="match status" value="1"/>
</dbReference>
<evidence type="ECO:0000256" key="1">
    <source>
        <dbReference type="ARBA" id="ARBA00023239"/>
    </source>
</evidence>
<organism evidence="3 4">
    <name type="scientific">Gordonia soli NBRC 108243</name>
    <dbReference type="NCBI Taxonomy" id="1223545"/>
    <lineage>
        <taxon>Bacteria</taxon>
        <taxon>Bacillati</taxon>
        <taxon>Actinomycetota</taxon>
        <taxon>Actinomycetes</taxon>
        <taxon>Mycobacteriales</taxon>
        <taxon>Gordoniaceae</taxon>
        <taxon>Gordonia</taxon>
    </lineage>
</organism>
<dbReference type="Gene3D" id="3.20.20.140">
    <property type="entry name" value="Metal-dependent hydrolases"/>
    <property type="match status" value="1"/>
</dbReference>
<keyword evidence="1" id="KW-0456">Lyase</keyword>
<name>M0QKG6_9ACTN</name>
<dbReference type="RefSeq" id="WP_007621760.1">
    <property type="nucleotide sequence ID" value="NZ_BANX01000020.1"/>
</dbReference>
<dbReference type="InterPro" id="IPR006680">
    <property type="entry name" value="Amidohydro-rel"/>
</dbReference>
<proteinExistence type="predicted"/>
<dbReference type="Proteomes" id="UP000011666">
    <property type="component" value="Unassembled WGS sequence"/>
</dbReference>
<dbReference type="GO" id="GO:0016787">
    <property type="term" value="F:hydrolase activity"/>
    <property type="evidence" value="ECO:0007669"/>
    <property type="project" value="InterPro"/>
</dbReference>
<dbReference type="GO" id="GO:0019748">
    <property type="term" value="P:secondary metabolic process"/>
    <property type="evidence" value="ECO:0007669"/>
    <property type="project" value="TreeGrafter"/>
</dbReference>
<dbReference type="SUPFAM" id="SSF51556">
    <property type="entry name" value="Metallo-dependent hydrolases"/>
    <property type="match status" value="1"/>
</dbReference>
<dbReference type="STRING" id="1223545.GS4_20_01180"/>
<feature type="domain" description="Amidohydrolase-related" evidence="2">
    <location>
        <begin position="42"/>
        <end position="324"/>
    </location>
</feature>
<sequence length="331" mass="36357">MGLIAIEEHWNHPALTDAVRALPLDVGDPSIVLDEMGDNLERLDDIDARRIDYMDAQGVEMQILSLAPPGAHPLPRESAVRLSAMANDLAAESVRRHPTRFRALACLPTADPAAAVAELERTVAQGFVGAMVYGRTRGIPFDDRGFDDLCAAAAHLRAPIFIHPQIPPAVVRTASYSGFDEVTDLGLATFGWGWHLEAAQAALRLIVAGTFDRHPDLQVILGHWGELLLFWRSRIAGLSRVAGLERPMDDYLRSNIHVTCSGMLDPVLLRHVLDVTTPDRLMFSTDYPFQRPTRDDIAGFLACFDDPAARELFVEGNARRLFGISVPPASD</sequence>
<protein>
    <submittedName>
        <fullName evidence="3">Putative decarboxylase</fullName>
    </submittedName>
</protein>
<dbReference type="Pfam" id="PF04909">
    <property type="entry name" value="Amidohydro_2"/>
    <property type="match status" value="1"/>
</dbReference>
<dbReference type="eggNOG" id="COG2159">
    <property type="taxonomic scope" value="Bacteria"/>
</dbReference>
<evidence type="ECO:0000259" key="2">
    <source>
        <dbReference type="Pfam" id="PF04909"/>
    </source>
</evidence>
<dbReference type="GO" id="GO:0016831">
    <property type="term" value="F:carboxy-lyase activity"/>
    <property type="evidence" value="ECO:0007669"/>
    <property type="project" value="InterPro"/>
</dbReference>
<reference evidence="3 4" key="1">
    <citation type="submission" date="2013-01" db="EMBL/GenBank/DDBJ databases">
        <title>Whole genome shotgun sequence of Gordonia soli NBRC 108243.</title>
        <authorList>
            <person name="Isaki-Nakamura S."/>
            <person name="Hosoyama A."/>
            <person name="Tsuchikane K."/>
            <person name="Ando Y."/>
            <person name="Baba S."/>
            <person name="Ohji S."/>
            <person name="Hamada M."/>
            <person name="Tamura T."/>
            <person name="Yamazoe A."/>
            <person name="Yamazaki S."/>
            <person name="Fujita N."/>
        </authorList>
    </citation>
    <scope>NUCLEOTIDE SEQUENCE [LARGE SCALE GENOMIC DNA]</scope>
    <source>
        <strain evidence="3 4">NBRC 108243</strain>
    </source>
</reference>
<dbReference type="GO" id="GO:0005829">
    <property type="term" value="C:cytosol"/>
    <property type="evidence" value="ECO:0007669"/>
    <property type="project" value="TreeGrafter"/>
</dbReference>
<dbReference type="EMBL" id="BANX01000020">
    <property type="protein sequence ID" value="GAC69053.1"/>
    <property type="molecule type" value="Genomic_DNA"/>
</dbReference>
<dbReference type="OrthoDB" id="149172at2"/>
<dbReference type="InterPro" id="IPR032465">
    <property type="entry name" value="ACMSD"/>
</dbReference>
<keyword evidence="4" id="KW-1185">Reference proteome</keyword>
<evidence type="ECO:0000313" key="3">
    <source>
        <dbReference type="EMBL" id="GAC69053.1"/>
    </source>
</evidence>
<comment type="caution">
    <text evidence="3">The sequence shown here is derived from an EMBL/GenBank/DDBJ whole genome shotgun (WGS) entry which is preliminary data.</text>
</comment>